<feature type="chain" id="PRO_5034906408" evidence="2">
    <location>
        <begin position="26"/>
        <end position="161"/>
    </location>
</feature>
<feature type="compositionally biased region" description="Low complexity" evidence="1">
    <location>
        <begin position="107"/>
        <end position="116"/>
    </location>
</feature>
<feature type="compositionally biased region" description="Acidic residues" evidence="1">
    <location>
        <begin position="117"/>
        <end position="126"/>
    </location>
</feature>
<keyword evidence="2" id="KW-0732">Signal</keyword>
<dbReference type="OrthoDB" id="5104792at2759"/>
<proteinExistence type="predicted"/>
<reference evidence="3" key="1">
    <citation type="journal article" date="2020" name="BMC Genomics">
        <title>Correction to: Identification and distribution of gene clusters required for synthesis of sphingolipid metabolism inhibitors in diverse species of the filamentous fungus Fusarium.</title>
        <authorList>
            <person name="Kim H.S."/>
            <person name="Lohmar J.M."/>
            <person name="Busman M."/>
            <person name="Brown D.W."/>
            <person name="Naumann T.A."/>
            <person name="Divon H.H."/>
            <person name="Lysoe E."/>
            <person name="Uhlig S."/>
            <person name="Proctor R.H."/>
        </authorList>
    </citation>
    <scope>NUCLEOTIDE SEQUENCE</scope>
    <source>
        <strain evidence="3">NRRL 22465</strain>
    </source>
</reference>
<dbReference type="EMBL" id="JABEYC010000394">
    <property type="protein sequence ID" value="KAF4978120.1"/>
    <property type="molecule type" value="Genomic_DNA"/>
</dbReference>
<evidence type="ECO:0000256" key="2">
    <source>
        <dbReference type="SAM" id="SignalP"/>
    </source>
</evidence>
<gene>
    <name evidence="3" type="ORF">FZEAL_5452</name>
</gene>
<evidence type="ECO:0000313" key="4">
    <source>
        <dbReference type="Proteomes" id="UP000635477"/>
    </source>
</evidence>
<sequence length="161" mass="17110">MTKTLAASLLLMAGAAIAMTPNTQSQPLQARSDFCGTDQFGVDWSCLEGDSECCIGTVQGVCMPVGWSCCTTGFYCEPDEECYLEGGMQYCRNMGSDSSEATRTADADSVGESGSSDSDEEEEEDTSSTKKKQQKDNAAANTRGNNVLILLPLVGVLATWL</sequence>
<dbReference type="AlphaFoldDB" id="A0A8H4UK45"/>
<evidence type="ECO:0000256" key="1">
    <source>
        <dbReference type="SAM" id="MobiDB-lite"/>
    </source>
</evidence>
<accession>A0A8H4UK45</accession>
<dbReference type="Proteomes" id="UP000635477">
    <property type="component" value="Unassembled WGS sequence"/>
</dbReference>
<feature type="signal peptide" evidence="2">
    <location>
        <begin position="1"/>
        <end position="25"/>
    </location>
</feature>
<feature type="region of interest" description="Disordered" evidence="1">
    <location>
        <begin position="95"/>
        <end position="139"/>
    </location>
</feature>
<keyword evidence="4" id="KW-1185">Reference proteome</keyword>
<reference evidence="3" key="2">
    <citation type="submission" date="2020-05" db="EMBL/GenBank/DDBJ databases">
        <authorList>
            <person name="Kim H.-S."/>
            <person name="Proctor R.H."/>
            <person name="Brown D.W."/>
        </authorList>
    </citation>
    <scope>NUCLEOTIDE SEQUENCE</scope>
    <source>
        <strain evidence="3">NRRL 22465</strain>
    </source>
</reference>
<evidence type="ECO:0000313" key="3">
    <source>
        <dbReference type="EMBL" id="KAF4978120.1"/>
    </source>
</evidence>
<name>A0A8H4UK45_9HYPO</name>
<comment type="caution">
    <text evidence="3">The sequence shown here is derived from an EMBL/GenBank/DDBJ whole genome shotgun (WGS) entry which is preliminary data.</text>
</comment>
<organism evidence="3 4">
    <name type="scientific">Fusarium zealandicum</name>
    <dbReference type="NCBI Taxonomy" id="1053134"/>
    <lineage>
        <taxon>Eukaryota</taxon>
        <taxon>Fungi</taxon>
        <taxon>Dikarya</taxon>
        <taxon>Ascomycota</taxon>
        <taxon>Pezizomycotina</taxon>
        <taxon>Sordariomycetes</taxon>
        <taxon>Hypocreomycetidae</taxon>
        <taxon>Hypocreales</taxon>
        <taxon>Nectriaceae</taxon>
        <taxon>Fusarium</taxon>
        <taxon>Fusarium staphyleae species complex</taxon>
    </lineage>
</organism>
<protein>
    <submittedName>
        <fullName evidence="3">Uncharacterized protein</fullName>
    </submittedName>
</protein>